<feature type="transmembrane region" description="Helical" evidence="1">
    <location>
        <begin position="31"/>
        <end position="49"/>
    </location>
</feature>
<gene>
    <name evidence="2" type="ORF">CR105_18550</name>
</gene>
<dbReference type="AlphaFoldDB" id="A0A2G8TC05"/>
<dbReference type="Proteomes" id="UP000230390">
    <property type="component" value="Unassembled WGS sequence"/>
</dbReference>
<evidence type="ECO:0000313" key="2">
    <source>
        <dbReference type="EMBL" id="PIL43509.1"/>
    </source>
</evidence>
<proteinExistence type="predicted"/>
<organism evidence="2 3">
    <name type="scientific">Massilia eurypsychrophila</name>
    <dbReference type="NCBI Taxonomy" id="1485217"/>
    <lineage>
        <taxon>Bacteria</taxon>
        <taxon>Pseudomonadati</taxon>
        <taxon>Pseudomonadota</taxon>
        <taxon>Betaproteobacteria</taxon>
        <taxon>Burkholderiales</taxon>
        <taxon>Oxalobacteraceae</taxon>
        <taxon>Telluria group</taxon>
        <taxon>Massilia</taxon>
    </lineage>
</organism>
<keyword evidence="3" id="KW-1185">Reference proteome</keyword>
<reference evidence="2 3" key="1">
    <citation type="submission" date="2017-10" db="EMBL/GenBank/DDBJ databases">
        <title>Massilia psychrophilum sp. nov., a novel purple-pigmented bacterium isolated from Tianshan glacier, Xinjiang Municipality, China.</title>
        <authorList>
            <person name="Wang H."/>
        </authorList>
    </citation>
    <scope>NUCLEOTIDE SEQUENCE [LARGE SCALE GENOMIC DNA]</scope>
    <source>
        <strain evidence="2 3">JCM 30074</strain>
    </source>
</reference>
<keyword evidence="1" id="KW-0812">Transmembrane</keyword>
<dbReference type="EMBL" id="PDOC01000013">
    <property type="protein sequence ID" value="PIL43509.1"/>
    <property type="molecule type" value="Genomic_DNA"/>
</dbReference>
<comment type="caution">
    <text evidence="2">The sequence shown here is derived from an EMBL/GenBank/DDBJ whole genome shotgun (WGS) entry which is preliminary data.</text>
</comment>
<evidence type="ECO:0000256" key="1">
    <source>
        <dbReference type="SAM" id="Phobius"/>
    </source>
</evidence>
<protein>
    <submittedName>
        <fullName evidence="2">Uncharacterized protein</fullName>
    </submittedName>
</protein>
<sequence length="96" mass="10324">MSDVLDWAEKAGNENMKFRLQNFEALAKESAVMLTILITGLGGALALAMRYTETATASAPIAAGAAAVSIWLMISAVTLVHQCIRTSISQRRLTNR</sequence>
<accession>A0A2G8TC05</accession>
<keyword evidence="1" id="KW-1133">Transmembrane helix</keyword>
<keyword evidence="1" id="KW-0472">Membrane</keyword>
<name>A0A2G8TC05_9BURK</name>
<feature type="transmembrane region" description="Helical" evidence="1">
    <location>
        <begin position="61"/>
        <end position="84"/>
    </location>
</feature>
<evidence type="ECO:0000313" key="3">
    <source>
        <dbReference type="Proteomes" id="UP000230390"/>
    </source>
</evidence>